<evidence type="ECO:0000256" key="6">
    <source>
        <dbReference type="ARBA" id="ARBA00022727"/>
    </source>
</evidence>
<reference evidence="16 17" key="1">
    <citation type="submission" date="2019-01" db="EMBL/GenBank/DDBJ databases">
        <authorList>
            <person name="Ferrante I. M."/>
        </authorList>
    </citation>
    <scope>NUCLEOTIDE SEQUENCE [LARGE SCALE GENOMIC DNA]</scope>
    <source>
        <strain evidence="16 17">B856</strain>
    </source>
</reference>
<dbReference type="InterPro" id="IPR029057">
    <property type="entry name" value="PRTase-like"/>
</dbReference>
<dbReference type="Gene3D" id="3.40.50.2020">
    <property type="match status" value="2"/>
</dbReference>
<sequence length="517" mass="55947">MVIRASSVVRLSRHWRATSARISSGASSRRLASAAAGSSCTGDSSTVNNLLLAAGAASILAAGVALGSANATATNTTDCEQDWGNLPAFGSSSDSIPGSEYSEKANGSNNNTILLSKIKRKRTQQEIDDLEKERQKFEELLGQNILSTSAALPGGSDSKSTESVTTKKMYFYRTSQIETEKKSKFILLAGPSSDQLGSDIAHLLGKELNNMDVGAFADGETKVELEDSVRGKHVYLVCSTSSNDAVMELTFMLSALRRASAKSITAVIPYFGYSRQDQQFGREPVAASDVAIMYEEMGVDHVMCLDLHNDSLRGFFSPKIPVENLVPVPVAAAYFNEELVGDGEKITVVASHEGQVSRATIFRNVLQRLSGEDIELAFITKARQRRGEKKYTPQVVGNVKGRKCVIVDDLVNTGTTLESNVEKLAEMGAKSIHAWATHGVFGPKELCQAREKIGSLKDLEYLLISNSVKYDGALPDKIRQLNVAPLLAEAIARSFHHGSVSGILNLNETIQERYDSR</sequence>
<keyword evidence="6 12" id="KW-0545">Nucleotide biosynthesis</keyword>
<dbReference type="InterPro" id="IPR029099">
    <property type="entry name" value="Pribosyltran_N"/>
</dbReference>
<dbReference type="CDD" id="cd06223">
    <property type="entry name" value="PRTases_typeI"/>
    <property type="match status" value="1"/>
</dbReference>
<dbReference type="EMBL" id="CAACVS010000076">
    <property type="protein sequence ID" value="VEU36042.1"/>
    <property type="molecule type" value="Genomic_DNA"/>
</dbReference>
<evidence type="ECO:0000256" key="11">
    <source>
        <dbReference type="ARBA" id="ARBA00049535"/>
    </source>
</evidence>
<keyword evidence="8" id="KW-0418">Kinase</keyword>
<dbReference type="FunFam" id="3.40.50.2020:FF:000007">
    <property type="entry name" value="Ribose-phosphate pyrophosphokinase"/>
    <property type="match status" value="1"/>
</dbReference>
<organism evidence="16 17">
    <name type="scientific">Pseudo-nitzschia multistriata</name>
    <dbReference type="NCBI Taxonomy" id="183589"/>
    <lineage>
        <taxon>Eukaryota</taxon>
        <taxon>Sar</taxon>
        <taxon>Stramenopiles</taxon>
        <taxon>Ochrophyta</taxon>
        <taxon>Bacillariophyta</taxon>
        <taxon>Bacillariophyceae</taxon>
        <taxon>Bacillariophycidae</taxon>
        <taxon>Bacillariales</taxon>
        <taxon>Bacillariaceae</taxon>
        <taxon>Pseudo-nitzschia</taxon>
    </lineage>
</organism>
<keyword evidence="9" id="KW-0067">ATP-binding</keyword>
<keyword evidence="7" id="KW-0547">Nucleotide-binding</keyword>
<dbReference type="GO" id="GO:0006164">
    <property type="term" value="P:purine nucleotide biosynthetic process"/>
    <property type="evidence" value="ECO:0007669"/>
    <property type="project" value="TreeGrafter"/>
</dbReference>
<dbReference type="EC" id="2.7.6.1" evidence="3"/>
<evidence type="ECO:0000259" key="14">
    <source>
        <dbReference type="Pfam" id="PF00156"/>
    </source>
</evidence>
<evidence type="ECO:0000256" key="8">
    <source>
        <dbReference type="ARBA" id="ARBA00022777"/>
    </source>
</evidence>
<evidence type="ECO:0000256" key="12">
    <source>
        <dbReference type="RuleBase" id="RU004324"/>
    </source>
</evidence>
<evidence type="ECO:0000256" key="9">
    <source>
        <dbReference type="ARBA" id="ARBA00022840"/>
    </source>
</evidence>
<comment type="pathway">
    <text evidence="1">Metabolic intermediate biosynthesis; 5-phospho-alpha-D-ribose 1-diphosphate biosynthesis; 5-phospho-alpha-D-ribose 1-diphosphate from D-ribose 5-phosphate (route I): step 1/1.</text>
</comment>
<dbReference type="GO" id="GO:0002189">
    <property type="term" value="C:ribose phosphate diphosphokinase complex"/>
    <property type="evidence" value="ECO:0007669"/>
    <property type="project" value="TreeGrafter"/>
</dbReference>
<dbReference type="GO" id="GO:0006015">
    <property type="term" value="P:5-phosphoribose 1-diphosphate biosynthetic process"/>
    <property type="evidence" value="ECO:0007669"/>
    <property type="project" value="TreeGrafter"/>
</dbReference>
<dbReference type="GO" id="GO:0016301">
    <property type="term" value="F:kinase activity"/>
    <property type="evidence" value="ECO:0007669"/>
    <property type="project" value="UniProtKB-KW"/>
</dbReference>
<dbReference type="GO" id="GO:0004749">
    <property type="term" value="F:ribose phosphate diphosphokinase activity"/>
    <property type="evidence" value="ECO:0007669"/>
    <property type="project" value="UniProtKB-EC"/>
</dbReference>
<dbReference type="Proteomes" id="UP000291116">
    <property type="component" value="Unassembled WGS sequence"/>
</dbReference>
<evidence type="ECO:0000256" key="13">
    <source>
        <dbReference type="SAM" id="Coils"/>
    </source>
</evidence>
<evidence type="ECO:0000259" key="15">
    <source>
        <dbReference type="Pfam" id="PF13793"/>
    </source>
</evidence>
<dbReference type="OrthoDB" id="413572at2759"/>
<dbReference type="PANTHER" id="PTHR10210:SF32">
    <property type="entry name" value="RIBOSE-PHOSPHATE PYROPHOSPHOKINASE 2"/>
    <property type="match status" value="1"/>
</dbReference>
<protein>
    <recommendedName>
        <fullName evidence="3">ribose-phosphate diphosphokinase</fullName>
        <ecNumber evidence="3">2.7.6.1</ecNumber>
    </recommendedName>
</protein>
<keyword evidence="17" id="KW-1185">Reference proteome</keyword>
<feature type="coiled-coil region" evidence="13">
    <location>
        <begin position="113"/>
        <end position="140"/>
    </location>
</feature>
<dbReference type="GO" id="GO:0005524">
    <property type="term" value="F:ATP binding"/>
    <property type="evidence" value="ECO:0007669"/>
    <property type="project" value="UniProtKB-KW"/>
</dbReference>
<evidence type="ECO:0000313" key="16">
    <source>
        <dbReference type="EMBL" id="VEU36042.1"/>
    </source>
</evidence>
<evidence type="ECO:0000256" key="4">
    <source>
        <dbReference type="ARBA" id="ARBA00022679"/>
    </source>
</evidence>
<proteinExistence type="inferred from homology"/>
<dbReference type="SUPFAM" id="SSF53271">
    <property type="entry name" value="PRTase-like"/>
    <property type="match status" value="2"/>
</dbReference>
<dbReference type="Pfam" id="PF13793">
    <property type="entry name" value="Pribosyltran_N"/>
    <property type="match status" value="1"/>
</dbReference>
<comment type="similarity">
    <text evidence="2 12">Belongs to the ribose-phosphate pyrophosphokinase family.</text>
</comment>
<keyword evidence="5" id="KW-0479">Metal-binding</keyword>
<keyword evidence="4" id="KW-0808">Transferase</keyword>
<dbReference type="SMART" id="SM01400">
    <property type="entry name" value="Pribosyltran_N"/>
    <property type="match status" value="1"/>
</dbReference>
<feature type="domain" description="Phosphoribosyltransferase" evidence="14">
    <location>
        <begin position="345"/>
        <end position="436"/>
    </location>
</feature>
<evidence type="ECO:0000256" key="3">
    <source>
        <dbReference type="ARBA" id="ARBA00013247"/>
    </source>
</evidence>
<dbReference type="NCBIfam" id="TIGR01251">
    <property type="entry name" value="ribP_PPkin"/>
    <property type="match status" value="1"/>
</dbReference>
<dbReference type="GO" id="GO:0000287">
    <property type="term" value="F:magnesium ion binding"/>
    <property type="evidence" value="ECO:0007669"/>
    <property type="project" value="InterPro"/>
</dbReference>
<keyword evidence="13" id="KW-0175">Coiled coil</keyword>
<dbReference type="AlphaFoldDB" id="A0A448Z1X0"/>
<evidence type="ECO:0000313" key="17">
    <source>
        <dbReference type="Proteomes" id="UP000291116"/>
    </source>
</evidence>
<dbReference type="Pfam" id="PF00156">
    <property type="entry name" value="Pribosyltran"/>
    <property type="match status" value="1"/>
</dbReference>
<feature type="domain" description="Ribose-phosphate pyrophosphokinase N-terminal" evidence="15">
    <location>
        <begin position="186"/>
        <end position="298"/>
    </location>
</feature>
<evidence type="ECO:0000256" key="10">
    <source>
        <dbReference type="ARBA" id="ARBA00022842"/>
    </source>
</evidence>
<gene>
    <name evidence="16" type="ORF">PSNMU_V1.4_AUG-EV-PASAV3_0027890</name>
</gene>
<evidence type="ECO:0000256" key="5">
    <source>
        <dbReference type="ARBA" id="ARBA00022723"/>
    </source>
</evidence>
<dbReference type="PANTHER" id="PTHR10210">
    <property type="entry name" value="RIBOSE-PHOSPHATE DIPHOSPHOKINASE FAMILY MEMBER"/>
    <property type="match status" value="1"/>
</dbReference>
<evidence type="ECO:0000256" key="1">
    <source>
        <dbReference type="ARBA" id="ARBA00004996"/>
    </source>
</evidence>
<dbReference type="GO" id="GO:0005737">
    <property type="term" value="C:cytoplasm"/>
    <property type="evidence" value="ECO:0007669"/>
    <property type="project" value="TreeGrafter"/>
</dbReference>
<name>A0A448Z1X0_9STRA</name>
<dbReference type="InterPro" id="IPR005946">
    <property type="entry name" value="Rib-P_diPkinase"/>
</dbReference>
<dbReference type="InterPro" id="IPR000836">
    <property type="entry name" value="PRTase_dom"/>
</dbReference>
<accession>A0A448Z1X0</accession>
<keyword evidence="10" id="KW-0460">Magnesium</keyword>
<evidence type="ECO:0000256" key="7">
    <source>
        <dbReference type="ARBA" id="ARBA00022741"/>
    </source>
</evidence>
<comment type="catalytic activity">
    <reaction evidence="11">
        <text>D-ribose 5-phosphate + ATP = 5-phospho-alpha-D-ribose 1-diphosphate + AMP + H(+)</text>
        <dbReference type="Rhea" id="RHEA:15609"/>
        <dbReference type="ChEBI" id="CHEBI:15378"/>
        <dbReference type="ChEBI" id="CHEBI:30616"/>
        <dbReference type="ChEBI" id="CHEBI:58017"/>
        <dbReference type="ChEBI" id="CHEBI:78346"/>
        <dbReference type="ChEBI" id="CHEBI:456215"/>
        <dbReference type="EC" id="2.7.6.1"/>
    </reaction>
</comment>
<evidence type="ECO:0000256" key="2">
    <source>
        <dbReference type="ARBA" id="ARBA00006478"/>
    </source>
</evidence>